<dbReference type="Pfam" id="PF05488">
    <property type="entry name" value="PAAR_motif"/>
    <property type="match status" value="1"/>
</dbReference>
<dbReference type="AlphaFoldDB" id="A0A2A2MIT2"/>
<evidence type="ECO:0000313" key="1">
    <source>
        <dbReference type="EMBL" id="PAV98875.1"/>
    </source>
</evidence>
<protein>
    <submittedName>
        <fullName evidence="1">PAAR domain-containing protein</fullName>
    </submittedName>
</protein>
<dbReference type="OrthoDB" id="6860016at2"/>
<proteinExistence type="predicted"/>
<dbReference type="CDD" id="cd14744">
    <property type="entry name" value="PAAR_CT_2"/>
    <property type="match status" value="1"/>
</dbReference>
<evidence type="ECO:0000313" key="2">
    <source>
        <dbReference type="Proteomes" id="UP000218796"/>
    </source>
</evidence>
<name>A0A2A2MIT2_9GAMM</name>
<dbReference type="RefSeq" id="WP_072036034.1">
    <property type="nucleotide sequence ID" value="NZ_CAUFSP010000003.1"/>
</dbReference>
<dbReference type="InterPro" id="IPR008727">
    <property type="entry name" value="PAAR_motif"/>
</dbReference>
<dbReference type="EMBL" id="NQMS01000001">
    <property type="protein sequence ID" value="PAV98875.1"/>
    <property type="molecule type" value="Genomic_DNA"/>
</dbReference>
<organism evidence="1 2">
    <name type="scientific">Hafnia paralvei</name>
    <dbReference type="NCBI Taxonomy" id="546367"/>
    <lineage>
        <taxon>Bacteria</taxon>
        <taxon>Pseudomonadati</taxon>
        <taxon>Pseudomonadota</taxon>
        <taxon>Gammaproteobacteria</taxon>
        <taxon>Enterobacterales</taxon>
        <taxon>Hafniaceae</taxon>
        <taxon>Hafnia</taxon>
    </lineage>
</organism>
<dbReference type="Gene3D" id="2.60.200.60">
    <property type="match status" value="1"/>
</dbReference>
<comment type="caution">
    <text evidence="1">The sequence shown here is derived from an EMBL/GenBank/DDBJ whole genome shotgun (WGS) entry which is preliminary data.</text>
</comment>
<dbReference type="Proteomes" id="UP000218796">
    <property type="component" value="Unassembled WGS sequence"/>
</dbReference>
<reference evidence="1 2" key="1">
    <citation type="submission" date="2017-08" db="EMBL/GenBank/DDBJ databases">
        <title>Draft Genome Sequence of Hafnia alvei CITHA-6 Isolated from Raw Bovine Milk.</title>
        <authorList>
            <person name="Culligan E.P."/>
            <person name="Mcsweeney A."/>
            <person name="O'Doherty C."/>
            <person name="Gleeson E."/>
            <person name="O'Riordan D."/>
            <person name="Sleator R.D."/>
        </authorList>
    </citation>
    <scope>NUCLEOTIDE SEQUENCE [LARGE SCALE GENOMIC DNA]</scope>
    <source>
        <strain evidence="1 2">CITHA-6</strain>
    </source>
</reference>
<sequence length="85" mass="8639">MQGVIRVGDKTSHGGVVLSGASSLTFMGKSVACLGDKVSCPKHGNTTIIEGDNNARCNGKPIALHGHRCACGCTLITSLSNAGKK</sequence>
<accession>A0A2A2MIT2</accession>
<keyword evidence="2" id="KW-1185">Reference proteome</keyword>
<gene>
    <name evidence="1" type="ORF">CJD50_03395</name>
</gene>